<dbReference type="KEGG" id="tvi:Thivi_4409"/>
<proteinExistence type="predicted"/>
<gene>
    <name evidence="1" type="ordered locus">Thivi_4409</name>
</gene>
<dbReference type="AlphaFoldDB" id="I3YGU4"/>
<evidence type="ECO:0000313" key="1">
    <source>
        <dbReference type="EMBL" id="AFL76212.1"/>
    </source>
</evidence>
<reference evidence="1 2" key="1">
    <citation type="submission" date="2012-06" db="EMBL/GenBank/DDBJ databases">
        <title>Complete sequence of Thiocystis violascens DSM 198.</title>
        <authorList>
            <consortium name="US DOE Joint Genome Institute"/>
            <person name="Lucas S."/>
            <person name="Han J."/>
            <person name="Lapidus A."/>
            <person name="Cheng J.-F."/>
            <person name="Goodwin L."/>
            <person name="Pitluck S."/>
            <person name="Peters L."/>
            <person name="Ovchinnikova G."/>
            <person name="Teshima H."/>
            <person name="Detter J.C."/>
            <person name="Han C."/>
            <person name="Tapia R."/>
            <person name="Land M."/>
            <person name="Hauser L."/>
            <person name="Kyrpides N."/>
            <person name="Ivanova N."/>
            <person name="Pagani I."/>
            <person name="Vogl K."/>
            <person name="Liu Z."/>
            <person name="Frigaard N.-U."/>
            <person name="Bryant D."/>
            <person name="Woyke T."/>
        </authorList>
    </citation>
    <scope>NUCLEOTIDE SEQUENCE [LARGE SCALE GENOMIC DNA]</scope>
    <source>
        <strain evidence="2">ATCC 17096 / DSM 198 / 6111</strain>
    </source>
</reference>
<dbReference type="RefSeq" id="WP_014780588.1">
    <property type="nucleotide sequence ID" value="NC_018012.1"/>
</dbReference>
<dbReference type="STRING" id="765911.Thivi_4409"/>
<organism evidence="1 2">
    <name type="scientific">Thiocystis violascens (strain ATCC 17096 / DSM 198 / 6111)</name>
    <name type="common">Chromatium violascens</name>
    <dbReference type="NCBI Taxonomy" id="765911"/>
    <lineage>
        <taxon>Bacteria</taxon>
        <taxon>Pseudomonadati</taxon>
        <taxon>Pseudomonadota</taxon>
        <taxon>Gammaproteobacteria</taxon>
        <taxon>Chromatiales</taxon>
        <taxon>Chromatiaceae</taxon>
        <taxon>Thiocystis</taxon>
    </lineage>
</organism>
<keyword evidence="2" id="KW-1185">Reference proteome</keyword>
<dbReference type="EMBL" id="CP003154">
    <property type="protein sequence ID" value="AFL76212.1"/>
    <property type="molecule type" value="Genomic_DNA"/>
</dbReference>
<name>I3YGU4_THIV6</name>
<dbReference type="Proteomes" id="UP000006062">
    <property type="component" value="Chromosome"/>
</dbReference>
<accession>I3YGU4</accession>
<evidence type="ECO:0008006" key="3">
    <source>
        <dbReference type="Google" id="ProtNLM"/>
    </source>
</evidence>
<evidence type="ECO:0000313" key="2">
    <source>
        <dbReference type="Proteomes" id="UP000006062"/>
    </source>
</evidence>
<protein>
    <recommendedName>
        <fullName evidence="3">DUF4124 domain-containing protein</fullName>
    </recommendedName>
</protein>
<sequence length="175" mass="19221">MKRSIVALVGMIVVGTTQGAGVYRCTSAAGEVIYSDAVCMDRPDRAAVAIDPPSSDLRGYPISDMRNIVVGIDANQPGAALMVSEGTWMVHGDNWQVASQYSKVHCIKLHPGDYSLQAACMRNAARGFDELRGNYDMPPQIAQQAKIHCIRMHPEDFSIQAACMRNQSRGYRDMR</sequence>
<dbReference type="HOGENOM" id="CLU_1531853_0_0_6"/>